<evidence type="ECO:0000256" key="4">
    <source>
        <dbReference type="ARBA" id="ARBA00022475"/>
    </source>
</evidence>
<evidence type="ECO:0000259" key="28">
    <source>
        <dbReference type="SMART" id="SM01242"/>
    </source>
</evidence>
<evidence type="ECO:0000256" key="19">
    <source>
        <dbReference type="ARBA" id="ARBA00023180"/>
    </source>
</evidence>
<feature type="disulfide bond" evidence="21">
    <location>
        <begin position="452"/>
        <end position="456"/>
    </location>
</feature>
<dbReference type="GO" id="GO:0046872">
    <property type="term" value="F:metal ion binding"/>
    <property type="evidence" value="ECO:0007669"/>
    <property type="project" value="UniProtKB-KW"/>
</dbReference>
<keyword evidence="14 23" id="KW-1133">Transmembrane helix</keyword>
<dbReference type="EMBL" id="JADDUC010000013">
    <property type="protein sequence ID" value="KAG0128680.1"/>
    <property type="molecule type" value="Genomic_DNA"/>
</dbReference>
<evidence type="ECO:0000256" key="11">
    <source>
        <dbReference type="ARBA" id="ARBA00022842"/>
    </source>
</evidence>
<dbReference type="InterPro" id="IPR057073">
    <property type="entry name" value="EGF_integrin_2"/>
</dbReference>
<dbReference type="Pfam" id="PF00362">
    <property type="entry name" value="Integrin_beta"/>
    <property type="match status" value="1"/>
</dbReference>
<feature type="disulfide bond" evidence="21">
    <location>
        <begin position="44"/>
        <end position="59"/>
    </location>
</feature>
<feature type="disulfide bond" evidence="21">
    <location>
        <begin position="476"/>
        <end position="511"/>
    </location>
</feature>
<evidence type="ECO:0000313" key="31">
    <source>
        <dbReference type="Proteomes" id="UP000618051"/>
    </source>
</evidence>
<dbReference type="GO" id="GO:0007160">
    <property type="term" value="P:cell-matrix adhesion"/>
    <property type="evidence" value="ECO:0007669"/>
    <property type="project" value="TreeGrafter"/>
</dbReference>
<dbReference type="PROSITE" id="PS00243">
    <property type="entry name" value="I_EGF_1"/>
    <property type="match status" value="1"/>
</dbReference>
<evidence type="ECO:0000256" key="2">
    <source>
        <dbReference type="ARBA" id="ARBA00004251"/>
    </source>
</evidence>
<dbReference type="InterPro" id="IPR012896">
    <property type="entry name" value="Integrin_bsu_tail"/>
</dbReference>
<keyword evidence="13" id="KW-0965">Cell junction</keyword>
<feature type="domain" description="Integrin beta subunit cytoplasmic" evidence="27">
    <location>
        <begin position="743"/>
        <end position="789"/>
    </location>
</feature>
<evidence type="ECO:0000256" key="23">
    <source>
        <dbReference type="SAM" id="Phobius"/>
    </source>
</evidence>
<name>A0A835TZH4_9PASS</name>
<evidence type="ECO:0000256" key="22">
    <source>
        <dbReference type="RuleBase" id="RU000633"/>
    </source>
</evidence>
<feature type="disulfide bond" evidence="21">
    <location>
        <begin position="519"/>
        <end position="552"/>
    </location>
</feature>
<keyword evidence="17 21" id="KW-1015">Disulfide bond</keyword>
<dbReference type="AlphaFoldDB" id="A0A835TZH4"/>
<evidence type="ECO:0000313" key="30">
    <source>
        <dbReference type="EMBL" id="KAI1237221.1"/>
    </source>
</evidence>
<dbReference type="SMART" id="SM00423">
    <property type="entry name" value="PSI"/>
    <property type="match status" value="1"/>
</dbReference>
<evidence type="ECO:0000256" key="13">
    <source>
        <dbReference type="ARBA" id="ARBA00022949"/>
    </source>
</evidence>
<feature type="disulfide bond" evidence="21">
    <location>
        <begin position="467"/>
        <end position="479"/>
    </location>
</feature>
<keyword evidence="15 22" id="KW-0401">Integrin</keyword>
<dbReference type="FunFam" id="3.30.1680.10:FF:000002">
    <property type="entry name" value="Integrin beta"/>
    <property type="match status" value="1"/>
</dbReference>
<feature type="disulfide bond" evidence="21">
    <location>
        <begin position="661"/>
        <end position="690"/>
    </location>
</feature>
<dbReference type="SUPFAM" id="SSF69687">
    <property type="entry name" value="Integrin beta tail domain"/>
    <property type="match status" value="1"/>
</dbReference>
<feature type="disulfide bond" evidence="21">
    <location>
        <begin position="517"/>
        <end position="522"/>
    </location>
</feature>
<dbReference type="SMART" id="SM01241">
    <property type="entry name" value="Integrin_b_cyt"/>
    <property type="match status" value="1"/>
</dbReference>
<feature type="disulfide bond" evidence="21">
    <location>
        <begin position="252"/>
        <end position="293"/>
    </location>
</feature>
<feature type="domain" description="Integrin beta subunit VWA" evidence="25">
    <location>
        <begin position="30"/>
        <end position="454"/>
    </location>
</feature>
<evidence type="ECO:0000259" key="27">
    <source>
        <dbReference type="SMART" id="SM01241"/>
    </source>
</evidence>
<keyword evidence="11" id="KW-0460">Magnesium</keyword>
<keyword evidence="7" id="KW-0479">Metal-binding</keyword>
<dbReference type="InterPro" id="IPR015812">
    <property type="entry name" value="Integrin_bsu"/>
</dbReference>
<dbReference type="SUPFAM" id="SSF103575">
    <property type="entry name" value="Plexin repeat"/>
    <property type="match status" value="1"/>
</dbReference>
<dbReference type="GO" id="GO:0009986">
    <property type="term" value="C:cell surface"/>
    <property type="evidence" value="ECO:0007669"/>
    <property type="project" value="TreeGrafter"/>
</dbReference>
<dbReference type="InterPro" id="IPR016201">
    <property type="entry name" value="PSI"/>
</dbReference>
<dbReference type="InterPro" id="IPR014836">
    <property type="entry name" value="Integrin_bsu_cyt_dom"/>
</dbReference>
<dbReference type="EMBL" id="JADDUC020000008">
    <property type="protein sequence ID" value="KAI1237221.1"/>
    <property type="molecule type" value="Genomic_DNA"/>
</dbReference>
<dbReference type="Gene3D" id="2.10.25.10">
    <property type="entry name" value="Laminin"/>
    <property type="match status" value="2"/>
</dbReference>
<feature type="disulfide bond" evidence="21">
    <location>
        <begin position="524"/>
        <end position="537"/>
    </location>
</feature>
<feature type="domain" description="PSI" evidence="26">
    <location>
        <begin position="22"/>
        <end position="71"/>
    </location>
</feature>
<keyword evidence="4" id="KW-1003">Cell membrane</keyword>
<keyword evidence="31" id="KW-1185">Reference proteome</keyword>
<dbReference type="Gene3D" id="3.40.50.410">
    <property type="entry name" value="von Willebrand factor, type A domain"/>
    <property type="match status" value="1"/>
</dbReference>
<evidence type="ECO:0000256" key="21">
    <source>
        <dbReference type="PIRSR" id="PIRSR002512-1"/>
    </source>
</evidence>
<dbReference type="PIRSF" id="PIRSF002512">
    <property type="entry name" value="Integrin_B"/>
    <property type="match status" value="1"/>
</dbReference>
<evidence type="ECO:0000256" key="15">
    <source>
        <dbReference type="ARBA" id="ARBA00023037"/>
    </source>
</evidence>
<organism evidence="29">
    <name type="scientific">Lamprotornis superbus</name>
    <dbReference type="NCBI Taxonomy" id="245042"/>
    <lineage>
        <taxon>Eukaryota</taxon>
        <taxon>Metazoa</taxon>
        <taxon>Chordata</taxon>
        <taxon>Craniata</taxon>
        <taxon>Vertebrata</taxon>
        <taxon>Euteleostomi</taxon>
        <taxon>Archelosauria</taxon>
        <taxon>Archosauria</taxon>
        <taxon>Dinosauria</taxon>
        <taxon>Saurischia</taxon>
        <taxon>Theropoda</taxon>
        <taxon>Coelurosauria</taxon>
        <taxon>Aves</taxon>
        <taxon>Neognathae</taxon>
        <taxon>Neoaves</taxon>
        <taxon>Telluraves</taxon>
        <taxon>Australaves</taxon>
        <taxon>Passeriformes</taxon>
        <taxon>Sturnidae</taxon>
        <taxon>Lamprotornis</taxon>
    </lineage>
</organism>
<dbReference type="PRINTS" id="PR01186">
    <property type="entry name" value="INTEGRINB"/>
</dbReference>
<dbReference type="InterPro" id="IPR040622">
    <property type="entry name" value="EGF_integrin_1"/>
</dbReference>
<evidence type="ECO:0000256" key="5">
    <source>
        <dbReference type="ARBA" id="ARBA00022536"/>
    </source>
</evidence>
<protein>
    <recommendedName>
        <fullName evidence="22">Integrin beta</fullName>
    </recommendedName>
</protein>
<keyword evidence="5" id="KW-0245">EGF-like domain</keyword>
<comment type="similarity">
    <text evidence="3 22">Belongs to the integrin beta chain family.</text>
</comment>
<keyword evidence="16 23" id="KW-0472">Membrane</keyword>
<feature type="transmembrane region" description="Helical" evidence="23">
    <location>
        <begin position="720"/>
        <end position="742"/>
    </location>
</feature>
<dbReference type="GO" id="GO:0034685">
    <property type="term" value="C:integrin alphav-beta6 complex"/>
    <property type="evidence" value="ECO:0007669"/>
    <property type="project" value="TreeGrafter"/>
</dbReference>
<evidence type="ECO:0000256" key="3">
    <source>
        <dbReference type="ARBA" id="ARBA00007449"/>
    </source>
</evidence>
<evidence type="ECO:0000256" key="18">
    <source>
        <dbReference type="ARBA" id="ARBA00023170"/>
    </source>
</evidence>
<comment type="subunit">
    <text evidence="20">Heterodimer of an alpha and a beta subunit. Interacts with FLNB. Interacts with HAX1. ITGAV:ITGB6 interacts with FBN1. ITGAV:ITGB6 interacts with TGFB1.</text>
</comment>
<evidence type="ECO:0000256" key="8">
    <source>
        <dbReference type="ARBA" id="ARBA00022729"/>
    </source>
</evidence>
<dbReference type="Pfam" id="PF17205">
    <property type="entry name" value="PSI_integrin"/>
    <property type="match status" value="1"/>
</dbReference>
<evidence type="ECO:0000256" key="17">
    <source>
        <dbReference type="ARBA" id="ARBA00023157"/>
    </source>
</evidence>
<feature type="disulfide bond" evidence="21">
    <location>
        <begin position="539"/>
        <end position="544"/>
    </location>
</feature>
<dbReference type="GO" id="GO:0016477">
    <property type="term" value="P:cell migration"/>
    <property type="evidence" value="ECO:0007669"/>
    <property type="project" value="TreeGrafter"/>
</dbReference>
<evidence type="ECO:0000256" key="14">
    <source>
        <dbReference type="ARBA" id="ARBA00022989"/>
    </source>
</evidence>
<dbReference type="FunFam" id="2.10.25.10:FF:000075">
    <property type="entry name" value="Integrin beta"/>
    <property type="match status" value="1"/>
</dbReference>
<evidence type="ECO:0000259" key="25">
    <source>
        <dbReference type="SMART" id="SM00187"/>
    </source>
</evidence>
<dbReference type="GO" id="GO:0007229">
    <property type="term" value="P:integrin-mediated signaling pathway"/>
    <property type="evidence" value="ECO:0007669"/>
    <property type="project" value="UniProtKB-KW"/>
</dbReference>
<keyword evidence="9" id="KW-0677">Repeat</keyword>
<dbReference type="Pfam" id="PF18372">
    <property type="entry name" value="I-EGF_1"/>
    <property type="match status" value="1"/>
</dbReference>
<reference evidence="29" key="1">
    <citation type="submission" date="2020-10" db="EMBL/GenBank/DDBJ databases">
        <title>Feather gene expression reveals the developmental basis of iridescence in African starlings.</title>
        <authorList>
            <person name="Rubenstein D.R."/>
        </authorList>
    </citation>
    <scope>NUCLEOTIDE SEQUENCE</scope>
    <source>
        <strain evidence="29">SS15</strain>
        <tissue evidence="29">Liver</tissue>
    </source>
</reference>
<evidence type="ECO:0000256" key="12">
    <source>
        <dbReference type="ARBA" id="ARBA00022889"/>
    </source>
</evidence>
<keyword evidence="8 24" id="KW-0732">Signal</keyword>
<evidence type="ECO:0000256" key="6">
    <source>
        <dbReference type="ARBA" id="ARBA00022692"/>
    </source>
</evidence>
<feature type="disulfide bond" evidence="21">
    <location>
        <begin position="492"/>
        <end position="502"/>
    </location>
</feature>
<evidence type="ECO:0000256" key="1">
    <source>
        <dbReference type="ARBA" id="ARBA00004246"/>
    </source>
</evidence>
<dbReference type="InterPro" id="IPR033760">
    <property type="entry name" value="Integrin_beta_N"/>
</dbReference>
<dbReference type="PROSITE" id="PS52047">
    <property type="entry name" value="I_EGF_2"/>
    <property type="match status" value="1"/>
</dbReference>
<dbReference type="PANTHER" id="PTHR10082:SF11">
    <property type="entry name" value="INTEGRIN BETA-6"/>
    <property type="match status" value="1"/>
</dbReference>
<evidence type="ECO:0000256" key="7">
    <source>
        <dbReference type="ARBA" id="ARBA00022723"/>
    </source>
</evidence>
<feature type="disulfide bond" evidence="21">
    <location>
        <begin position="23"/>
        <end position="454"/>
    </location>
</feature>
<keyword evidence="19" id="KW-0325">Glycoprotein</keyword>
<proteinExistence type="inferred from homology"/>
<dbReference type="SUPFAM" id="SSF53300">
    <property type="entry name" value="vWA-like"/>
    <property type="match status" value="1"/>
</dbReference>
<evidence type="ECO:0000256" key="10">
    <source>
        <dbReference type="ARBA" id="ARBA00022837"/>
    </source>
</evidence>
<dbReference type="SMART" id="SM00187">
    <property type="entry name" value="INB"/>
    <property type="match status" value="1"/>
</dbReference>
<comment type="subcellular location">
    <subcellularLocation>
        <location evidence="1">Cell junction</location>
        <location evidence="1">Focal adhesion</location>
    </subcellularLocation>
    <subcellularLocation>
        <location evidence="2 22">Cell membrane</location>
        <topology evidence="2 22">Single-pass type I membrane protein</topology>
    </subcellularLocation>
</comment>
<dbReference type="OrthoDB" id="410592at2759"/>
<feature type="disulfide bond" evidence="21">
    <location>
        <begin position="426"/>
        <end position="682"/>
    </location>
</feature>
<dbReference type="GO" id="GO:0033627">
    <property type="term" value="P:cell adhesion mediated by integrin"/>
    <property type="evidence" value="ECO:0007669"/>
    <property type="project" value="TreeGrafter"/>
</dbReference>
<dbReference type="FunFam" id="3.40.50.410:FF:000002">
    <property type="entry name" value="Integrin beta"/>
    <property type="match status" value="1"/>
</dbReference>
<evidence type="ECO:0000256" key="9">
    <source>
        <dbReference type="ARBA" id="ARBA00022737"/>
    </source>
</evidence>
<dbReference type="Gene3D" id="2.60.40.1510">
    <property type="entry name" value="ntegrin, alpha v. Chain A, domain 3"/>
    <property type="match status" value="1"/>
</dbReference>
<dbReference type="Pfam" id="PF23105">
    <property type="entry name" value="EGF_integrin"/>
    <property type="match status" value="1"/>
</dbReference>
<evidence type="ECO:0000256" key="20">
    <source>
        <dbReference type="ARBA" id="ARBA00046864"/>
    </source>
</evidence>
<dbReference type="Pfam" id="PF08725">
    <property type="entry name" value="Integrin_b_cyt"/>
    <property type="match status" value="1"/>
</dbReference>
<evidence type="ECO:0000256" key="24">
    <source>
        <dbReference type="SAM" id="SignalP"/>
    </source>
</evidence>
<feature type="domain" description="Integrin beta subunit tail" evidence="28">
    <location>
        <begin position="641"/>
        <end position="719"/>
    </location>
</feature>
<feature type="disulfide bond" evidence="21">
    <location>
        <begin position="34"/>
        <end position="70"/>
    </location>
</feature>
<dbReference type="InterPro" id="IPR002369">
    <property type="entry name" value="Integrin_bsu_VWA"/>
</dbReference>
<dbReference type="GO" id="GO:0005925">
    <property type="term" value="C:focal adhesion"/>
    <property type="evidence" value="ECO:0007669"/>
    <property type="project" value="UniProtKB-SubCell"/>
</dbReference>
<dbReference type="GO" id="GO:0005178">
    <property type="term" value="F:integrin binding"/>
    <property type="evidence" value="ECO:0007669"/>
    <property type="project" value="TreeGrafter"/>
</dbReference>
<dbReference type="SMART" id="SM01242">
    <property type="entry name" value="Integrin_B_tail"/>
    <property type="match status" value="1"/>
</dbReference>
<feature type="disulfide bond" evidence="21">
    <location>
        <begin position="197"/>
        <end position="204"/>
    </location>
</feature>
<reference evidence="30" key="3">
    <citation type="submission" date="2022-01" db="EMBL/GenBank/DDBJ databases">
        <authorList>
            <person name="Rubenstein D.R."/>
        </authorList>
    </citation>
    <scope>NUCLEOTIDE SEQUENCE</scope>
    <source>
        <strain evidence="30">SS15</strain>
        <tissue evidence="30">Liver</tissue>
    </source>
</reference>
<feature type="signal peptide" evidence="24">
    <location>
        <begin position="1"/>
        <end position="21"/>
    </location>
</feature>
<dbReference type="Gene3D" id="3.30.1680.10">
    <property type="entry name" value="ligand-binding face of the semaphorins, domain 2"/>
    <property type="match status" value="1"/>
</dbReference>
<feature type="disulfide bond" evidence="21">
    <location>
        <begin position="31"/>
        <end position="41"/>
    </location>
</feature>
<dbReference type="Gene3D" id="1.20.5.100">
    <property type="entry name" value="Cytochrome c1, transmembrane anchor, C-terminal"/>
    <property type="match status" value="1"/>
</dbReference>
<dbReference type="FunFam" id="1.20.5.100:FF:000004">
    <property type="entry name" value="Integrin beta"/>
    <property type="match status" value="1"/>
</dbReference>
<dbReference type="PANTHER" id="PTHR10082">
    <property type="entry name" value="INTEGRIN BETA SUBUNIT"/>
    <property type="match status" value="1"/>
</dbReference>
<dbReference type="InterPro" id="IPR032695">
    <property type="entry name" value="Integrin_dom_sf"/>
</dbReference>
<feature type="disulfide bond" evidence="21">
    <location>
        <begin position="481"/>
        <end position="490"/>
    </location>
</feature>
<keyword evidence="18" id="KW-0675">Receptor</keyword>
<dbReference type="GO" id="GO:0098609">
    <property type="term" value="P:cell-cell adhesion"/>
    <property type="evidence" value="ECO:0007669"/>
    <property type="project" value="TreeGrafter"/>
</dbReference>
<evidence type="ECO:0000259" key="26">
    <source>
        <dbReference type="SMART" id="SM00423"/>
    </source>
</evidence>
<reference evidence="30 31" key="2">
    <citation type="journal article" date="2021" name="J. Hered.">
        <title>Feather Gene Expression Elucidates the Developmental Basis of Plumage Iridescence in African Starlings.</title>
        <authorList>
            <person name="Rubenstein D.R."/>
            <person name="Corvelo A."/>
            <person name="MacManes M.D."/>
            <person name="Maia R."/>
            <person name="Narzisi G."/>
            <person name="Rousaki A."/>
            <person name="Vandenabeele P."/>
            <person name="Shawkey M.D."/>
            <person name="Solomon J."/>
        </authorList>
    </citation>
    <scope>NUCLEOTIDE SEQUENCE [LARGE SCALE GENOMIC DNA]</scope>
    <source>
        <strain evidence="30">SS15</strain>
    </source>
</reference>
<feature type="chain" id="PRO_5032899491" description="Integrin beta" evidence="24">
    <location>
        <begin position="22"/>
        <end position="801"/>
    </location>
</feature>
<comment type="caution">
    <text evidence="29">The sequence shown here is derived from an EMBL/GenBank/DDBJ whole genome shotgun (WGS) entry which is preliminary data.</text>
</comment>
<evidence type="ECO:0000256" key="16">
    <source>
        <dbReference type="ARBA" id="ARBA00023136"/>
    </source>
</evidence>
<dbReference type="FunFam" id="2.10.25.10:FF:000076">
    <property type="entry name" value="Integrin beta"/>
    <property type="match status" value="1"/>
</dbReference>
<evidence type="ECO:0000313" key="29">
    <source>
        <dbReference type="EMBL" id="KAG0128680.1"/>
    </source>
</evidence>
<keyword evidence="10" id="KW-0106">Calcium</keyword>
<accession>A0A835TZH4</accession>
<keyword evidence="6 22" id="KW-0812">Transmembrane</keyword>
<dbReference type="Proteomes" id="UP000618051">
    <property type="component" value="Unassembled WGS sequence"/>
</dbReference>
<feature type="disulfide bond" evidence="21">
    <location>
        <begin position="642"/>
        <end position="714"/>
    </location>
</feature>
<dbReference type="InterPro" id="IPR036349">
    <property type="entry name" value="Integrin_bsu_tail_dom_sf"/>
</dbReference>
<dbReference type="InterPro" id="IPR057243">
    <property type="entry name" value="Integrin_I-EGF_CS"/>
</dbReference>
<dbReference type="InterPro" id="IPR036465">
    <property type="entry name" value="vWFA_dom_sf"/>
</dbReference>
<sequence>MGIELLCLCFLFLQRNNYVQGTCSQESTVTCEDCLLSGPHCAWCLQENYTDSSGIHGRCDTLESLLSKGCQLDLIEFPISEVEIHRNDPLTASPQKNNSDVTQISPQKLTLRLRPGHEETIQIRVRQTEDYPIDLYYLMDLSASMDDDLNTIKELGSTLSKEMSKLTSNFRLGFGSFVEKPVSPFIKTTAAEINNPCRSVPYECLPTFGYKNVLPLTNDAEKFNEIVKGQRISANIDTPEGGFDAIMQAAVCKEKIGWRNDSLHLLVFVSDADSHFGMDSKLAGIVIPNDGNCHLDHNNEYSMSTVLEYPTIGQLIDKLVQNNILLIFAVTKEQVHIYENYAKLIPGATVGQLQKDSGNILQLIIAAYQELRSEVELEILGETEGLNLSFTAICNNGTFSPRQRKCSRVKVGDTVSFNLTVSLSSCEKTRRLIKIKPVGLSDVLEMEIDALCSCSCQAKAEKESPKCSQGQGSLECGVCVCSPGFVGPRCECHESSLGASSCRGPAEPSSCSGRGECLCGQCLCHPSPYGKVYGPRCECNDFSCVRHRGLQCAGTVPRCCATAMVTVTVGNAGATVDGLVNTVIAQLTRAPALLRMGHCAVGEVNASVGHVLAPIRGLRAKCVKNALSAVTPAVPDGNVLSCVECHLASDDKSLGDCSEKCKLVDATVSMAKDYSEDKSISCSLQGENECVTTFLLAVDEQGRTVIHSIERKDCAQHPNIPMIVVGVTLAIILIGIVLLCIWKLLVSVQDRKEVAKFEAEKSKVKWQTETNPLYRGSTTTFKNVTYKNQDKHKRPMAADFY</sequence>
<dbReference type="SUPFAM" id="SSF69179">
    <property type="entry name" value="Integrin domains"/>
    <property type="match status" value="2"/>
</dbReference>
<gene>
    <name evidence="30" type="ORF">IHE44_0014479</name>
    <name evidence="29" type="ORF">IHE44_001631</name>
</gene>
<keyword evidence="12 22" id="KW-0130">Cell adhesion</keyword>
<dbReference type="Gene3D" id="4.10.1240.30">
    <property type="match status" value="1"/>
</dbReference>